<evidence type="ECO:0000256" key="4">
    <source>
        <dbReference type="ARBA" id="ARBA00022833"/>
    </source>
</evidence>
<dbReference type="PANTHER" id="PTHR46179">
    <property type="entry name" value="ZINC FINGER PROTEIN"/>
    <property type="match status" value="1"/>
</dbReference>
<feature type="domain" description="C2H2-type" evidence="9">
    <location>
        <begin position="1159"/>
        <end position="1186"/>
    </location>
</feature>
<feature type="domain" description="C2H2-type" evidence="9">
    <location>
        <begin position="870"/>
        <end position="897"/>
    </location>
</feature>
<feature type="compositionally biased region" description="Polar residues" evidence="8">
    <location>
        <begin position="1560"/>
        <end position="1570"/>
    </location>
</feature>
<evidence type="ECO:0000256" key="3">
    <source>
        <dbReference type="ARBA" id="ARBA00022771"/>
    </source>
</evidence>
<feature type="compositionally biased region" description="Basic and acidic residues" evidence="8">
    <location>
        <begin position="1466"/>
        <end position="1476"/>
    </location>
</feature>
<feature type="region of interest" description="Disordered" evidence="8">
    <location>
        <begin position="1079"/>
        <end position="1099"/>
    </location>
</feature>
<dbReference type="GO" id="GO:0006357">
    <property type="term" value="P:regulation of transcription by RNA polymerase II"/>
    <property type="evidence" value="ECO:0007669"/>
    <property type="project" value="TreeGrafter"/>
</dbReference>
<evidence type="ECO:0000256" key="1">
    <source>
        <dbReference type="ARBA" id="ARBA00004123"/>
    </source>
</evidence>
<feature type="compositionally biased region" description="Polar residues" evidence="8">
    <location>
        <begin position="703"/>
        <end position="714"/>
    </location>
</feature>
<feature type="domain" description="C2H2-type" evidence="9">
    <location>
        <begin position="1361"/>
        <end position="1386"/>
    </location>
</feature>
<protein>
    <recommendedName>
        <fullName evidence="9">C2H2-type domain-containing protein</fullName>
    </recommendedName>
</protein>
<comment type="caution">
    <text evidence="10">The sequence shown here is derived from an EMBL/GenBank/DDBJ whole genome shotgun (WGS) entry which is preliminary data.</text>
</comment>
<keyword evidence="2" id="KW-0479">Metal-binding</keyword>
<feature type="domain" description="C2H2-type" evidence="9">
    <location>
        <begin position="467"/>
        <end position="495"/>
    </location>
</feature>
<comment type="subcellular location">
    <subcellularLocation>
        <location evidence="1">Nucleus</location>
    </subcellularLocation>
</comment>
<feature type="region of interest" description="Disordered" evidence="8">
    <location>
        <begin position="703"/>
        <end position="759"/>
    </location>
</feature>
<feature type="domain" description="C2H2-type" evidence="9">
    <location>
        <begin position="831"/>
        <end position="859"/>
    </location>
</feature>
<sequence length="1570" mass="170027">MASTSQPKIVSKDELIFAQAQYIEQLKAQIQRISGGAAASGVVTPPVLLSDTAEHGLPGGLDVPTMSLEELSSYADVQPIHFVDGAVTLMAEQPSTSQRVTTPTGKRARGSGRGARGGEALNAALVLVLVARVGVVLDRAETVDQLLEAMPNALGEAVNMPEPTASHDANGEVPTEADATNEEVTHILVLGTPHTRKIPLRCPVEDCPHGQYKAWDRDLLLKHFKRYHADTHPNPAFNYLCPADDCRYLDGVPIVERDLSEVMLEKLPSQIVRTRVPILGVLNMEKTGMRCPLAVCSAGTQVYKSSSMKRLYEHFAKVHSFTHPNPVFIYCCPAGDCTYTSDVGNFRVYYHLKAEHPEWCVQQAAGLAGGVGGGGGKIAESPEKVAGVVGETQLAVEGIADSSTSEVRTDAVTADAISVPAASGAGAEQDKGLPENGDEEEVLKTRIIMQGSRNVLNPHQLVKPAQVRCLYPDCQKPPFSGSDKVQLMRHYAHFHPSVDRTQPIIMTCPFKSCVYQCVWPAKPLYYHVESVHAKAVEEATGSLQAAKNVKSTSSDPIPVLKHSNSIGNGIHNTWLAGWANSPRAQIQFQCWSIPTPLEMESTTRGWEGGKMASTSQPKIVSKDELIFAQAQYIEQLKAQIQRISGGAAASGVVTPPVLLSDTAEHGLPGGLDVPTMSLEELSSYADVQPIHFVDGAVTLMAEQPSTSQRVTTPTGKRARGSGRGARGGRGVKRGAGPGPGRPRGSSTGPRGKRNSHGGVVIVGATPTSGAHETVDQLLEAMPNALGEAVNMPEPTASHDANGEVPTEADATNEEVTHILVLGTPHTRKIPLRCPVEDCPHGQYKAWDRDLLLKHFKRYHADTHPNPAFNYLCPADDCRYVTHTEPSYALFTHIKNIHPDYLKRVEQNLLDGVPIVERDLSEVMLEKLPSQIVRTRVPILGVLNMEKTGMRCPLAVCSAGTQVYKSSSMKRLYEHFAKVHSFTHPNPVFIYCCPAGDCTYTSDVGNFRVYYHLKAEHPEWCVQQAAGLAGGVGGGGGKIAESPEKVAGVVGETQLAVEGIADSSTSEVRTDAVTADAISVPAASGAGAEQDKGLPENGDEEEVLKTRIIMQGSRNMVLDPLKCPIENCPKEGFLATSTATLKRHFRRHHRVTHPNVEFVFLCPVEGCQYESSNKNAMNIWRHTMKVHPEIWIPGTHQPPKPAEGPLTEDAGEDTAEDYVPWNSPDPPPEALLRVEAVQDVLNPHQLVKPAQVRCLYPDCQKPPFSGSDKVQLMRHYAHFHPSVDRTQPIIMTCPFKSCVYQCVWPAKPLYYHVESVHAKAVEEATGSLQAAKNVKGRKTTGSQVDGKSPIRIVGRPTAAGEFWCPVPGCGFSHNILLNLRRHVVEKHAAAYPDPAFIFVCPMQGCSYAKQSNYQALCTHMQREHGMKREKKAKLPDLGTSVERSRVRSNKRQRSSVPDDDGAPSMEGEQREAVRGIEEPSTEEEMEPEVDAEEPVDLAPVAKKQKTGATEKSSSRKKQSVSSRAQRVATSKKAVGVDVASEPSSSAAAGLRRGLPRKATTGVATGSKKTAG</sequence>
<gene>
    <name evidence="10" type="ORF">BV898_12013</name>
</gene>
<keyword evidence="6" id="KW-0804">Transcription</keyword>
<dbReference type="Pfam" id="PF17017">
    <property type="entry name" value="zf-C2H2_aberr"/>
    <property type="match status" value="1"/>
</dbReference>
<feature type="domain" description="C2H2-type" evidence="9">
    <location>
        <begin position="1251"/>
        <end position="1279"/>
    </location>
</feature>
<dbReference type="InterPro" id="IPR013087">
    <property type="entry name" value="Znf_C2H2_type"/>
</dbReference>
<organism evidence="10 11">
    <name type="scientific">Hypsibius exemplaris</name>
    <name type="common">Freshwater tardigrade</name>
    <dbReference type="NCBI Taxonomy" id="2072580"/>
    <lineage>
        <taxon>Eukaryota</taxon>
        <taxon>Metazoa</taxon>
        <taxon>Ecdysozoa</taxon>
        <taxon>Tardigrada</taxon>
        <taxon>Eutardigrada</taxon>
        <taxon>Parachela</taxon>
        <taxon>Hypsibioidea</taxon>
        <taxon>Hypsibiidae</taxon>
        <taxon>Hypsibius</taxon>
    </lineage>
</organism>
<evidence type="ECO:0000256" key="7">
    <source>
        <dbReference type="ARBA" id="ARBA00023242"/>
    </source>
</evidence>
<keyword evidence="11" id="KW-1185">Reference proteome</keyword>
<feature type="region of interest" description="Disordered" evidence="8">
    <location>
        <begin position="1422"/>
        <end position="1570"/>
    </location>
</feature>
<feature type="domain" description="C2H2-type" evidence="9">
    <location>
        <begin position="990"/>
        <end position="1016"/>
    </location>
</feature>
<feature type="domain" description="C2H2-type" evidence="9">
    <location>
        <begin position="949"/>
        <end position="979"/>
    </location>
</feature>
<feature type="region of interest" description="Disordered" evidence="8">
    <location>
        <begin position="419"/>
        <end position="438"/>
    </location>
</feature>
<evidence type="ECO:0000256" key="2">
    <source>
        <dbReference type="ARBA" id="ARBA00022723"/>
    </source>
</evidence>
<dbReference type="SMART" id="SM00355">
    <property type="entry name" value="ZnF_C2H2"/>
    <property type="match status" value="13"/>
</dbReference>
<dbReference type="GO" id="GO:0008270">
    <property type="term" value="F:zinc ion binding"/>
    <property type="evidence" value="ECO:0007669"/>
    <property type="project" value="UniProtKB-KW"/>
</dbReference>
<dbReference type="InterPro" id="IPR031514">
    <property type="entry name" value="Zf-C2H2_aberr"/>
</dbReference>
<evidence type="ECO:0000256" key="6">
    <source>
        <dbReference type="ARBA" id="ARBA00023163"/>
    </source>
</evidence>
<keyword evidence="4" id="KW-0862">Zinc</keyword>
<reference evidence="11" key="1">
    <citation type="submission" date="2017-01" db="EMBL/GenBank/DDBJ databases">
        <title>Comparative genomics of anhydrobiosis in the tardigrade Hypsibius dujardini.</title>
        <authorList>
            <person name="Yoshida Y."/>
            <person name="Koutsovoulos G."/>
            <person name="Laetsch D."/>
            <person name="Stevens L."/>
            <person name="Kumar S."/>
            <person name="Horikawa D."/>
            <person name="Ishino K."/>
            <person name="Komine S."/>
            <person name="Tomita M."/>
            <person name="Blaxter M."/>
            <person name="Arakawa K."/>
        </authorList>
    </citation>
    <scope>NUCLEOTIDE SEQUENCE [LARGE SCALE GENOMIC DNA]</scope>
    <source>
        <strain evidence="11">Z151</strain>
    </source>
</reference>
<evidence type="ECO:0000256" key="5">
    <source>
        <dbReference type="ARBA" id="ARBA00023015"/>
    </source>
</evidence>
<keyword evidence="3" id="KW-0863">Zinc-finger</keyword>
<feature type="domain" description="C2H2-type" evidence="9">
    <location>
        <begin position="200"/>
        <end position="228"/>
    </location>
</feature>
<evidence type="ECO:0000256" key="8">
    <source>
        <dbReference type="SAM" id="MobiDB-lite"/>
    </source>
</evidence>
<feature type="domain" description="C2H2-type" evidence="9">
    <location>
        <begin position="330"/>
        <end position="356"/>
    </location>
</feature>
<feature type="region of interest" description="Disordered" evidence="8">
    <location>
        <begin position="94"/>
        <end position="115"/>
    </location>
</feature>
<accession>A0A1W0WF14</accession>
<evidence type="ECO:0000259" key="9">
    <source>
        <dbReference type="SMART" id="SM00355"/>
    </source>
</evidence>
<feature type="domain" description="C2H2-type" evidence="9">
    <location>
        <begin position="1120"/>
        <end position="1147"/>
    </location>
</feature>
<dbReference type="OrthoDB" id="10505872at2759"/>
<feature type="domain" description="C2H2-type" evidence="9">
    <location>
        <begin position="289"/>
        <end position="319"/>
    </location>
</feature>
<dbReference type="GO" id="GO:0005634">
    <property type="term" value="C:nucleus"/>
    <property type="evidence" value="ECO:0007669"/>
    <property type="project" value="UniProtKB-SubCell"/>
</dbReference>
<feature type="compositionally biased region" description="Acidic residues" evidence="8">
    <location>
        <begin position="1478"/>
        <end position="1494"/>
    </location>
</feature>
<dbReference type="EMBL" id="MTYJ01000116">
    <property type="protein sequence ID" value="OQV13794.1"/>
    <property type="molecule type" value="Genomic_DNA"/>
</dbReference>
<keyword evidence="5" id="KW-0805">Transcription regulation</keyword>
<dbReference type="InterPro" id="IPR051061">
    <property type="entry name" value="Zinc_finger_trans_reg"/>
</dbReference>
<dbReference type="PANTHER" id="PTHR46179:SF13">
    <property type="entry name" value="C2H2-TYPE DOMAIN-CONTAINING PROTEIN"/>
    <property type="match status" value="1"/>
</dbReference>
<keyword evidence="7" id="KW-0539">Nucleus</keyword>
<feature type="compositionally biased region" description="Gly residues" evidence="8">
    <location>
        <begin position="721"/>
        <end position="738"/>
    </location>
</feature>
<name>A0A1W0WF14_HYPEX</name>
<evidence type="ECO:0000313" key="10">
    <source>
        <dbReference type="EMBL" id="OQV13794.1"/>
    </source>
</evidence>
<feature type="compositionally biased region" description="Polar residues" evidence="8">
    <location>
        <begin position="94"/>
        <end position="104"/>
    </location>
</feature>
<feature type="domain" description="C2H2-type" evidence="9">
    <location>
        <begin position="1397"/>
        <end position="1423"/>
    </location>
</feature>
<proteinExistence type="predicted"/>
<evidence type="ECO:0000313" key="11">
    <source>
        <dbReference type="Proteomes" id="UP000192578"/>
    </source>
</evidence>
<dbReference type="Proteomes" id="UP000192578">
    <property type="component" value="Unassembled WGS sequence"/>
</dbReference>